<sequence length="443" mass="48754">MRNKILLTFAICTSIAFTSFGQNFNKAKLDSLFDILSQKDKAMVSVAISKNNAVIYQRAIGFASINSTEKTPATTKTRYRIGSISKTFTATMVFQLIDAGKLKLTDKLSAFFPTIPNADKITVDILLSHRSGLHNFTTGPGFMQYMTQPKTQAENIELFVSQKPDFEPGAKFEYSNTNYNLLGYIVEKITKKSYSENLNERIVSKLNLKETYYGGKTDLTKNESYSYKPMGYWIQQPETDMSVPGGSGAIVSTPAEMTTFITSLFAGKLVSKASLEQMKTLQDGYGKGMFTVPFGPKTGYGHNGSIDGFVSNLYYFPEDEVAFAICSNGVSYPLNSILLAMLSSYYNFPFVIPTFKSISVKSEELDKYLGVYSGPAIPVKITIAKNENGLTGQATGQGAFPLTPTEPNVFAFEAAGIVIVFDTSKNELTLKQGVGNFVMKKEQ</sequence>
<dbReference type="PANTHER" id="PTHR46825">
    <property type="entry name" value="D-ALANYL-D-ALANINE-CARBOXYPEPTIDASE/ENDOPEPTIDASE AMPH"/>
    <property type="match status" value="1"/>
</dbReference>
<dbReference type="Gene3D" id="3.40.710.10">
    <property type="entry name" value="DD-peptidase/beta-lactamase superfamily"/>
    <property type="match status" value="1"/>
</dbReference>
<dbReference type="Proteomes" id="UP000294850">
    <property type="component" value="Unassembled WGS sequence"/>
</dbReference>
<dbReference type="PANTHER" id="PTHR46825:SF7">
    <property type="entry name" value="D-ALANYL-D-ALANINE CARBOXYPEPTIDASE"/>
    <property type="match status" value="1"/>
</dbReference>
<dbReference type="EMBL" id="SMFL01000016">
    <property type="protein sequence ID" value="TDE10259.1"/>
    <property type="molecule type" value="Genomic_DNA"/>
</dbReference>
<evidence type="ECO:0000313" key="2">
    <source>
        <dbReference type="EMBL" id="TDE10259.1"/>
    </source>
</evidence>
<organism evidence="2 3">
    <name type="scientific">Dyadobacter psychrotolerans</name>
    <dbReference type="NCBI Taxonomy" id="2541721"/>
    <lineage>
        <taxon>Bacteria</taxon>
        <taxon>Pseudomonadati</taxon>
        <taxon>Bacteroidota</taxon>
        <taxon>Cytophagia</taxon>
        <taxon>Cytophagales</taxon>
        <taxon>Spirosomataceae</taxon>
        <taxon>Dyadobacter</taxon>
    </lineage>
</organism>
<dbReference type="InterPro" id="IPR050491">
    <property type="entry name" value="AmpC-like"/>
</dbReference>
<dbReference type="OrthoDB" id="9793489at2"/>
<keyword evidence="3" id="KW-1185">Reference proteome</keyword>
<proteinExistence type="predicted"/>
<dbReference type="RefSeq" id="WP_131961767.1">
    <property type="nucleotide sequence ID" value="NZ_SMFL01000016.1"/>
</dbReference>
<reference evidence="2 3" key="1">
    <citation type="submission" date="2019-03" db="EMBL/GenBank/DDBJ databases">
        <title>Dyadobacter AR-3-6 sp. nov., isolated from arctic soil.</title>
        <authorList>
            <person name="Chaudhary D.K."/>
        </authorList>
    </citation>
    <scope>NUCLEOTIDE SEQUENCE [LARGE SCALE GENOMIC DNA]</scope>
    <source>
        <strain evidence="2 3">AR-3-6</strain>
    </source>
</reference>
<comment type="caution">
    <text evidence="2">The sequence shown here is derived from an EMBL/GenBank/DDBJ whole genome shotgun (WGS) entry which is preliminary data.</text>
</comment>
<evidence type="ECO:0000259" key="1">
    <source>
        <dbReference type="Pfam" id="PF00144"/>
    </source>
</evidence>
<dbReference type="SUPFAM" id="SSF56601">
    <property type="entry name" value="beta-lactamase/transpeptidase-like"/>
    <property type="match status" value="1"/>
</dbReference>
<dbReference type="Pfam" id="PF00144">
    <property type="entry name" value="Beta-lactamase"/>
    <property type="match status" value="1"/>
</dbReference>
<protein>
    <submittedName>
        <fullName evidence="2">Class A beta-lactamase-related serine hydrolase</fullName>
    </submittedName>
</protein>
<evidence type="ECO:0000313" key="3">
    <source>
        <dbReference type="Proteomes" id="UP000294850"/>
    </source>
</evidence>
<name>A0A4R5D9K3_9BACT</name>
<dbReference type="InterPro" id="IPR012338">
    <property type="entry name" value="Beta-lactam/transpept-like"/>
</dbReference>
<dbReference type="AlphaFoldDB" id="A0A4R5D9K3"/>
<dbReference type="GO" id="GO:0016787">
    <property type="term" value="F:hydrolase activity"/>
    <property type="evidence" value="ECO:0007669"/>
    <property type="project" value="UniProtKB-KW"/>
</dbReference>
<gene>
    <name evidence="2" type="ORF">E0F88_28615</name>
</gene>
<feature type="domain" description="Beta-lactamase-related" evidence="1">
    <location>
        <begin position="42"/>
        <end position="331"/>
    </location>
</feature>
<keyword evidence="2" id="KW-0378">Hydrolase</keyword>
<dbReference type="InterPro" id="IPR001466">
    <property type="entry name" value="Beta-lactam-related"/>
</dbReference>
<accession>A0A4R5D9K3</accession>